<dbReference type="Proteomes" id="UP000541857">
    <property type="component" value="Unassembled WGS sequence"/>
</dbReference>
<keyword evidence="2" id="KW-1185">Reference proteome</keyword>
<gene>
    <name evidence="1" type="ORF">H3Z82_03400</name>
</gene>
<dbReference type="AlphaFoldDB" id="A0A7W2R2G6"/>
<organism evidence="1 2">
    <name type="scientific">Gelidibacter maritimus</name>
    <dbReference type="NCBI Taxonomy" id="2761487"/>
    <lineage>
        <taxon>Bacteria</taxon>
        <taxon>Pseudomonadati</taxon>
        <taxon>Bacteroidota</taxon>
        <taxon>Flavobacteriia</taxon>
        <taxon>Flavobacteriales</taxon>
        <taxon>Flavobacteriaceae</taxon>
        <taxon>Gelidibacter</taxon>
    </lineage>
</organism>
<comment type="caution">
    <text evidence="1">The sequence shown here is derived from an EMBL/GenBank/DDBJ whole genome shotgun (WGS) entry which is preliminary data.</text>
</comment>
<evidence type="ECO:0000313" key="2">
    <source>
        <dbReference type="Proteomes" id="UP000541857"/>
    </source>
</evidence>
<evidence type="ECO:0000313" key="1">
    <source>
        <dbReference type="EMBL" id="MBA6151767.1"/>
    </source>
</evidence>
<dbReference type="RefSeq" id="WP_182202482.1">
    <property type="nucleotide sequence ID" value="NZ_JACGLT010000002.1"/>
</dbReference>
<proteinExistence type="predicted"/>
<name>A0A7W2R2G6_9FLAO</name>
<sequence>MNFDLEDKLNEYVKRNDLDSAIRIAESELSKIPETEFHQLIGMNLLHLESKLDKYISNFYSSVKLKYALSFGKNLKALYCEMNGFTINYDRWFIDLFSFSEIAQEDYEWLADYDHLTKNDLTLTGFENLQKVYEDVYKNKKYEIPEIEQAYEVAELLIILRLQELFRETYKNAKSNGKKWTEFPMFVTAHDYEMIYKTE</sequence>
<dbReference type="EMBL" id="JACGLT010000002">
    <property type="protein sequence ID" value="MBA6151767.1"/>
    <property type="molecule type" value="Genomic_DNA"/>
</dbReference>
<protein>
    <submittedName>
        <fullName evidence="1">Uncharacterized protein</fullName>
    </submittedName>
</protein>
<accession>A0A7W2R2G6</accession>
<reference evidence="1 2" key="1">
    <citation type="submission" date="2020-07" db="EMBL/GenBank/DDBJ databases">
        <title>Bacterium isolated from marine sediment.</title>
        <authorList>
            <person name="Shang D."/>
        </authorList>
    </citation>
    <scope>NUCLEOTIDE SEQUENCE [LARGE SCALE GENOMIC DNA]</scope>
    <source>
        <strain evidence="1 2">F6074</strain>
    </source>
</reference>